<feature type="region of interest" description="Disordered" evidence="1">
    <location>
        <begin position="32"/>
        <end position="56"/>
    </location>
</feature>
<dbReference type="Proteomes" id="UP000580718">
    <property type="component" value="Unassembled WGS sequence"/>
</dbReference>
<accession>A0A839Y223</accession>
<protein>
    <submittedName>
        <fullName evidence="2">Flagellar export protein FliJ</fullName>
    </submittedName>
</protein>
<dbReference type="RefSeq" id="WP_183513743.1">
    <property type="nucleotide sequence ID" value="NZ_JACIBU010000001.1"/>
</dbReference>
<name>A0A839Y223_9ACTN</name>
<dbReference type="AlphaFoldDB" id="A0A839Y223"/>
<comment type="caution">
    <text evidence="2">The sequence shown here is derived from an EMBL/GenBank/DDBJ whole genome shotgun (WGS) entry which is preliminary data.</text>
</comment>
<feature type="compositionally biased region" description="Basic and acidic residues" evidence="1">
    <location>
        <begin position="32"/>
        <end position="45"/>
    </location>
</feature>
<keyword evidence="2" id="KW-0966">Cell projection</keyword>
<feature type="region of interest" description="Disordered" evidence="1">
    <location>
        <begin position="132"/>
        <end position="152"/>
    </location>
</feature>
<dbReference type="InterPro" id="IPR053716">
    <property type="entry name" value="Flag_assembly_chemotaxis_eff"/>
</dbReference>
<keyword evidence="2" id="KW-0969">Cilium</keyword>
<evidence type="ECO:0000313" key="2">
    <source>
        <dbReference type="EMBL" id="MBB3676517.1"/>
    </source>
</evidence>
<dbReference type="Gene3D" id="1.10.287.1700">
    <property type="match status" value="1"/>
</dbReference>
<evidence type="ECO:0000313" key="3">
    <source>
        <dbReference type="Proteomes" id="UP000580718"/>
    </source>
</evidence>
<proteinExistence type="predicted"/>
<organism evidence="2 3">
    <name type="scientific">Modestobacter versicolor</name>
    <dbReference type="NCBI Taxonomy" id="429133"/>
    <lineage>
        <taxon>Bacteria</taxon>
        <taxon>Bacillati</taxon>
        <taxon>Actinomycetota</taxon>
        <taxon>Actinomycetes</taxon>
        <taxon>Geodermatophilales</taxon>
        <taxon>Geodermatophilaceae</taxon>
        <taxon>Modestobacter</taxon>
    </lineage>
</organism>
<sequence length="152" mass="16555">MRQPAFRLEPVLRVRRNEERAAALAAAAAAREATEAHERAERDAEALAVRRPPASSTGAGFVAAMVASAAAAADVSAARALAVARAEQAELVRERWTAAAQRTKGLERLKERHEADLRRAADVAEARVVDDLVTRQHGASKREREEGQRWTD</sequence>
<gene>
    <name evidence="2" type="ORF">FHX36_002252</name>
</gene>
<keyword evidence="2" id="KW-0282">Flagellum</keyword>
<reference evidence="2 3" key="1">
    <citation type="submission" date="2020-08" db="EMBL/GenBank/DDBJ databases">
        <title>Sequencing the genomes of 1000 actinobacteria strains.</title>
        <authorList>
            <person name="Klenk H.-P."/>
        </authorList>
    </citation>
    <scope>NUCLEOTIDE SEQUENCE [LARGE SCALE GENOMIC DNA]</scope>
    <source>
        <strain evidence="2 3">DSM 16678</strain>
    </source>
</reference>
<evidence type="ECO:0000256" key="1">
    <source>
        <dbReference type="SAM" id="MobiDB-lite"/>
    </source>
</evidence>
<dbReference type="EMBL" id="JACIBU010000001">
    <property type="protein sequence ID" value="MBB3676517.1"/>
    <property type="molecule type" value="Genomic_DNA"/>
</dbReference>